<keyword evidence="4" id="KW-1185">Reference proteome</keyword>
<evidence type="ECO:0000256" key="2">
    <source>
        <dbReference type="SAM" id="SignalP"/>
    </source>
</evidence>
<reference evidence="3 4" key="1">
    <citation type="journal article" date="2022" name="Arch. Microbiol.">
        <title>Paraburkholderia bengalensis sp. nov. isolated from roots of Oryza sativa, IR64.</title>
        <authorList>
            <person name="Nag P."/>
            <person name="Mondal N."/>
            <person name="Sarkar J."/>
            <person name="Das S."/>
        </authorList>
    </citation>
    <scope>NUCLEOTIDE SEQUENCE [LARGE SCALE GENOMIC DNA]</scope>
    <source>
        <strain evidence="3 4">IR64_4_BI</strain>
    </source>
</reference>
<accession>A0ABU8J4H9</accession>
<evidence type="ECO:0000256" key="1">
    <source>
        <dbReference type="SAM" id="MobiDB-lite"/>
    </source>
</evidence>
<feature type="compositionally biased region" description="Basic and acidic residues" evidence="1">
    <location>
        <begin position="69"/>
        <end position="81"/>
    </location>
</feature>
<feature type="region of interest" description="Disordered" evidence="1">
    <location>
        <begin position="26"/>
        <end position="81"/>
    </location>
</feature>
<dbReference type="PROSITE" id="PS51257">
    <property type="entry name" value="PROKAR_LIPOPROTEIN"/>
    <property type="match status" value="1"/>
</dbReference>
<organism evidence="3 4">
    <name type="scientific">Paraburkholderia bengalensis</name>
    <dbReference type="NCBI Taxonomy" id="2747562"/>
    <lineage>
        <taxon>Bacteria</taxon>
        <taxon>Pseudomonadati</taxon>
        <taxon>Pseudomonadota</taxon>
        <taxon>Betaproteobacteria</taxon>
        <taxon>Burkholderiales</taxon>
        <taxon>Burkholderiaceae</taxon>
        <taxon>Paraburkholderia</taxon>
    </lineage>
</organism>
<proteinExistence type="predicted"/>
<sequence>MPSIFRSRSFRIAAALIMSLGCPRLTEAQSASAPPSAAQSPDDMASESRGGSLAPAEMSGNKGKTRAQVKQELEQAKKSGEMNRINEFYGLSRW</sequence>
<evidence type="ECO:0000313" key="3">
    <source>
        <dbReference type="EMBL" id="MEI6002656.1"/>
    </source>
</evidence>
<dbReference type="Pfam" id="PF13663">
    <property type="entry name" value="DUF4148"/>
    <property type="match status" value="1"/>
</dbReference>
<name>A0ABU8J4H9_9BURK</name>
<dbReference type="EMBL" id="JACFYJ010000125">
    <property type="protein sequence ID" value="MEI6002656.1"/>
    <property type="molecule type" value="Genomic_DNA"/>
</dbReference>
<feature type="compositionally biased region" description="Low complexity" evidence="1">
    <location>
        <begin position="28"/>
        <end position="43"/>
    </location>
</feature>
<feature type="chain" id="PRO_5045530793" evidence="2">
    <location>
        <begin position="29"/>
        <end position="94"/>
    </location>
</feature>
<evidence type="ECO:0000313" key="4">
    <source>
        <dbReference type="Proteomes" id="UP001386437"/>
    </source>
</evidence>
<dbReference type="InterPro" id="IPR025421">
    <property type="entry name" value="DUF4148"/>
</dbReference>
<dbReference type="Proteomes" id="UP001386437">
    <property type="component" value="Unassembled WGS sequence"/>
</dbReference>
<gene>
    <name evidence="3" type="ORF">H3V53_37775</name>
</gene>
<keyword evidence="2" id="KW-0732">Signal</keyword>
<feature type="signal peptide" evidence="2">
    <location>
        <begin position="1"/>
        <end position="28"/>
    </location>
</feature>
<comment type="caution">
    <text evidence="3">The sequence shown here is derived from an EMBL/GenBank/DDBJ whole genome shotgun (WGS) entry which is preliminary data.</text>
</comment>
<protein>
    <submittedName>
        <fullName evidence="3">DUF4148 domain-containing protein</fullName>
    </submittedName>
</protein>